<protein>
    <recommendedName>
        <fullName evidence="13">Endoglucanase</fullName>
        <ecNumber evidence="13">3.2.1.4</ecNumber>
    </recommendedName>
</protein>
<dbReference type="EMBL" id="KZ772673">
    <property type="protein sequence ID" value="PTQ50417.1"/>
    <property type="molecule type" value="Genomic_DNA"/>
</dbReference>
<dbReference type="InterPro" id="IPR019028">
    <property type="entry name" value="CBM_49"/>
</dbReference>
<dbReference type="SUPFAM" id="SSF48208">
    <property type="entry name" value="Six-hairpin glycosidases"/>
    <property type="match status" value="1"/>
</dbReference>
<dbReference type="InterPro" id="IPR012341">
    <property type="entry name" value="6hp_glycosidase-like_sf"/>
</dbReference>
<dbReference type="PANTHER" id="PTHR22298">
    <property type="entry name" value="ENDO-1,4-BETA-GLUCANASE"/>
    <property type="match status" value="1"/>
</dbReference>
<dbReference type="AlphaFoldDB" id="A0A2R6XWE2"/>
<dbReference type="Proteomes" id="UP000244005">
    <property type="component" value="Unassembled WGS sequence"/>
</dbReference>
<dbReference type="GO" id="GO:0030246">
    <property type="term" value="F:carbohydrate binding"/>
    <property type="evidence" value="ECO:0007669"/>
    <property type="project" value="InterPro"/>
</dbReference>
<evidence type="ECO:0000256" key="8">
    <source>
        <dbReference type="ARBA" id="ARBA00023180"/>
    </source>
</evidence>
<dbReference type="GO" id="GO:0005576">
    <property type="term" value="C:extracellular region"/>
    <property type="evidence" value="ECO:0007669"/>
    <property type="project" value="UniProtKB-SubCell"/>
</dbReference>
<dbReference type="InterPro" id="IPR018221">
    <property type="entry name" value="Glyco_hydro_9_His_AS"/>
</dbReference>
<evidence type="ECO:0000256" key="4">
    <source>
        <dbReference type="ARBA" id="ARBA00022525"/>
    </source>
</evidence>
<keyword evidence="11 12" id="KW-0624">Polysaccharide degradation</keyword>
<accession>A0A2R6XWE2</accession>
<evidence type="ECO:0000256" key="14">
    <source>
        <dbReference type="SAM" id="MobiDB-lite"/>
    </source>
</evidence>
<dbReference type="OrthoDB" id="10257085at2759"/>
<evidence type="ECO:0000256" key="5">
    <source>
        <dbReference type="ARBA" id="ARBA00022729"/>
    </source>
</evidence>
<evidence type="ECO:0000256" key="3">
    <source>
        <dbReference type="ARBA" id="ARBA00007072"/>
    </source>
</evidence>
<name>A0A2R6XWE2_MARPO</name>
<organism evidence="17 18">
    <name type="scientific">Marchantia polymorpha</name>
    <name type="common">Common liverwort</name>
    <name type="synonym">Marchantia aquatica</name>
    <dbReference type="NCBI Taxonomy" id="3197"/>
    <lineage>
        <taxon>Eukaryota</taxon>
        <taxon>Viridiplantae</taxon>
        <taxon>Streptophyta</taxon>
        <taxon>Embryophyta</taxon>
        <taxon>Marchantiophyta</taxon>
        <taxon>Marchantiopsida</taxon>
        <taxon>Marchantiidae</taxon>
        <taxon>Marchantiales</taxon>
        <taxon>Marchantiaceae</taxon>
        <taxon>Marchantia</taxon>
    </lineage>
</organism>
<feature type="signal peptide" evidence="15">
    <location>
        <begin position="1"/>
        <end position="37"/>
    </location>
</feature>
<keyword evidence="7 13" id="KW-0136">Cellulose degradation</keyword>
<evidence type="ECO:0000259" key="16">
    <source>
        <dbReference type="SMART" id="SM01063"/>
    </source>
</evidence>
<evidence type="ECO:0000313" key="18">
    <source>
        <dbReference type="Proteomes" id="UP000244005"/>
    </source>
</evidence>
<keyword evidence="5 15" id="KW-0732">Signal</keyword>
<feature type="chain" id="PRO_5015313899" description="Endoglucanase" evidence="15">
    <location>
        <begin position="38"/>
        <end position="645"/>
    </location>
</feature>
<dbReference type="InterPro" id="IPR001701">
    <property type="entry name" value="Glyco_hydro_9"/>
</dbReference>
<gene>
    <name evidence="17" type="ORF">MARPO_0001s0390</name>
</gene>
<dbReference type="Pfam" id="PF00759">
    <property type="entry name" value="Glyco_hydro_9"/>
    <property type="match status" value="1"/>
</dbReference>
<evidence type="ECO:0000256" key="9">
    <source>
        <dbReference type="ARBA" id="ARBA00023277"/>
    </source>
</evidence>
<keyword evidence="4" id="KW-0964">Secreted</keyword>
<keyword evidence="10 12" id="KW-0326">Glycosidase</keyword>
<feature type="domain" description="Carbohydrate binding" evidence="16">
    <location>
        <begin position="549"/>
        <end position="630"/>
    </location>
</feature>
<keyword evidence="18" id="KW-1185">Reference proteome</keyword>
<dbReference type="GO" id="GO:0030245">
    <property type="term" value="P:cellulose catabolic process"/>
    <property type="evidence" value="ECO:0007669"/>
    <property type="project" value="UniProtKB-KW"/>
</dbReference>
<evidence type="ECO:0000256" key="10">
    <source>
        <dbReference type="ARBA" id="ARBA00023295"/>
    </source>
</evidence>
<dbReference type="FunFam" id="1.50.10.10:FF:000020">
    <property type="entry name" value="Endoglucanase"/>
    <property type="match status" value="1"/>
</dbReference>
<dbReference type="Pfam" id="PF09478">
    <property type="entry name" value="CBM49"/>
    <property type="match status" value="1"/>
</dbReference>
<comment type="subcellular location">
    <subcellularLocation>
        <location evidence="2">Secreted</location>
    </subcellularLocation>
</comment>
<evidence type="ECO:0000256" key="1">
    <source>
        <dbReference type="ARBA" id="ARBA00000966"/>
    </source>
</evidence>
<sequence>MGFLRMEYGRDGMRLTWSVFPFAVMLALSSLVGPARASPDYTEALRLSLYFFEAQRSGYLPADQRVNWRSHSGLNDGKDQNIDLVGGYYDAGDNVKFQLPMAFTVTTLAWSVIEYRSQLQKQGQLDHALKSIKWGTDYFIKAHPEPNVLWAEVGDGTTDHECWMRPEDMTTSRQAYKVDANNPGTEVVAETAAAMAAASIVFKYSDPGYSNTLLTHAKQLFTFGDTHRGNYDRSIPIVKGYYPSVSGYGDELLWASFWLFEATGDENYLEYTSVKAQELGGTGWAMTQFGWDVKYSGLQVLASKILMQGRGGAHTSTLQSYQRQASYFLCAALSRNNGKNIQRSPGGLFWIQPWNNMQFVTSAAFLLTVYADYLKAANQELTCSGSPVQTSELSGTAQKQIDYILGHNPRGMSYMVGFSNNYPKEVHHRGSSIVSIKVDSAHVQCKDGYATWYKKPQANPNVLLGALVGGPDANDNFIDDRDNYQMTEACLYNNGPLVGVLARLSVGPTYQGETERPEFWTPVLPKAPDSPRSPPPPPSTYHNVPYESYHITQWVKHSWVASGKTYYKYEGAFTNKHGKDLKNFVISFNQLYGPVYGLNPVSGSQTSFTFPEWLTTLKPGQKLTFVYIQPYPMASISLKKTSYSS</sequence>
<keyword evidence="9 12" id="KW-0119">Carbohydrate metabolism</keyword>
<reference evidence="18" key="1">
    <citation type="journal article" date="2017" name="Cell">
        <title>Insights into land plant evolution garnered from the Marchantia polymorpha genome.</title>
        <authorList>
            <person name="Bowman J.L."/>
            <person name="Kohchi T."/>
            <person name="Yamato K.T."/>
            <person name="Jenkins J."/>
            <person name="Shu S."/>
            <person name="Ishizaki K."/>
            <person name="Yamaoka S."/>
            <person name="Nishihama R."/>
            <person name="Nakamura Y."/>
            <person name="Berger F."/>
            <person name="Adam C."/>
            <person name="Aki S.S."/>
            <person name="Althoff F."/>
            <person name="Araki T."/>
            <person name="Arteaga-Vazquez M.A."/>
            <person name="Balasubrmanian S."/>
            <person name="Barry K."/>
            <person name="Bauer D."/>
            <person name="Boehm C.R."/>
            <person name="Briginshaw L."/>
            <person name="Caballero-Perez J."/>
            <person name="Catarino B."/>
            <person name="Chen F."/>
            <person name="Chiyoda S."/>
            <person name="Chovatia M."/>
            <person name="Davies K.M."/>
            <person name="Delmans M."/>
            <person name="Demura T."/>
            <person name="Dierschke T."/>
            <person name="Dolan L."/>
            <person name="Dorantes-Acosta A.E."/>
            <person name="Eklund D.M."/>
            <person name="Florent S.N."/>
            <person name="Flores-Sandoval E."/>
            <person name="Fujiyama A."/>
            <person name="Fukuzawa H."/>
            <person name="Galik B."/>
            <person name="Grimanelli D."/>
            <person name="Grimwood J."/>
            <person name="Grossniklaus U."/>
            <person name="Hamada T."/>
            <person name="Haseloff J."/>
            <person name="Hetherington A.J."/>
            <person name="Higo A."/>
            <person name="Hirakawa Y."/>
            <person name="Hundley H.N."/>
            <person name="Ikeda Y."/>
            <person name="Inoue K."/>
            <person name="Inoue S.I."/>
            <person name="Ishida S."/>
            <person name="Jia Q."/>
            <person name="Kakita M."/>
            <person name="Kanazawa T."/>
            <person name="Kawai Y."/>
            <person name="Kawashima T."/>
            <person name="Kennedy M."/>
            <person name="Kinose K."/>
            <person name="Kinoshita T."/>
            <person name="Kohara Y."/>
            <person name="Koide E."/>
            <person name="Komatsu K."/>
            <person name="Kopischke S."/>
            <person name="Kubo M."/>
            <person name="Kyozuka J."/>
            <person name="Lagercrantz U."/>
            <person name="Lin S.S."/>
            <person name="Lindquist E."/>
            <person name="Lipzen A.M."/>
            <person name="Lu C.W."/>
            <person name="De Luna E."/>
            <person name="Martienssen R.A."/>
            <person name="Minamino N."/>
            <person name="Mizutani M."/>
            <person name="Mizutani M."/>
            <person name="Mochizuki N."/>
            <person name="Monte I."/>
            <person name="Mosher R."/>
            <person name="Nagasaki H."/>
            <person name="Nakagami H."/>
            <person name="Naramoto S."/>
            <person name="Nishitani K."/>
            <person name="Ohtani M."/>
            <person name="Okamoto T."/>
            <person name="Okumura M."/>
            <person name="Phillips J."/>
            <person name="Pollak B."/>
            <person name="Reinders A."/>
            <person name="Rovekamp M."/>
            <person name="Sano R."/>
            <person name="Sawa S."/>
            <person name="Schmid M.W."/>
            <person name="Shirakawa M."/>
            <person name="Solano R."/>
            <person name="Spunde A."/>
            <person name="Suetsugu N."/>
            <person name="Sugano S."/>
            <person name="Sugiyama A."/>
            <person name="Sun R."/>
            <person name="Suzuki Y."/>
            <person name="Takenaka M."/>
            <person name="Takezawa D."/>
            <person name="Tomogane H."/>
            <person name="Tsuzuki M."/>
            <person name="Ueda T."/>
            <person name="Umeda M."/>
            <person name="Ward J.M."/>
            <person name="Watanabe Y."/>
            <person name="Yazaki K."/>
            <person name="Yokoyama R."/>
            <person name="Yoshitake Y."/>
            <person name="Yotsui I."/>
            <person name="Zachgo S."/>
            <person name="Schmutz J."/>
        </authorList>
    </citation>
    <scope>NUCLEOTIDE SEQUENCE [LARGE SCALE GENOMIC DNA]</scope>
    <source>
        <strain evidence="18">Tak-1</strain>
    </source>
</reference>
<dbReference type="InterPro" id="IPR008928">
    <property type="entry name" value="6-hairpin_glycosidase_sf"/>
</dbReference>
<dbReference type="EC" id="3.2.1.4" evidence="13"/>
<dbReference type="SMART" id="SM01063">
    <property type="entry name" value="CBM49"/>
    <property type="match status" value="1"/>
</dbReference>
<dbReference type="PROSITE" id="PS00592">
    <property type="entry name" value="GH9_2"/>
    <property type="match status" value="1"/>
</dbReference>
<dbReference type="Gene3D" id="1.50.10.10">
    <property type="match status" value="1"/>
</dbReference>
<comment type="catalytic activity">
    <reaction evidence="1 13">
        <text>Endohydrolysis of (1-&gt;4)-beta-D-glucosidic linkages in cellulose, lichenin and cereal beta-D-glucans.</text>
        <dbReference type="EC" id="3.2.1.4"/>
    </reaction>
</comment>
<feature type="region of interest" description="Disordered" evidence="14">
    <location>
        <begin position="513"/>
        <end position="539"/>
    </location>
</feature>
<keyword evidence="6 12" id="KW-0378">Hydrolase</keyword>
<dbReference type="Gramene" id="Mp1g20540.1">
    <property type="protein sequence ID" value="Mp1g20540.1.cds"/>
    <property type="gene ID" value="Mp1g20540"/>
</dbReference>
<proteinExistence type="inferred from homology"/>
<evidence type="ECO:0000313" key="17">
    <source>
        <dbReference type="EMBL" id="PTQ50417.1"/>
    </source>
</evidence>
<feature type="active site" evidence="12">
    <location>
        <position position="427"/>
    </location>
</feature>
<evidence type="ECO:0000256" key="13">
    <source>
        <dbReference type="RuleBase" id="RU361166"/>
    </source>
</evidence>
<evidence type="ECO:0000256" key="12">
    <source>
        <dbReference type="PROSITE-ProRule" id="PRU10059"/>
    </source>
</evidence>
<evidence type="ECO:0000256" key="2">
    <source>
        <dbReference type="ARBA" id="ARBA00004613"/>
    </source>
</evidence>
<evidence type="ECO:0000256" key="7">
    <source>
        <dbReference type="ARBA" id="ARBA00023001"/>
    </source>
</evidence>
<comment type="similarity">
    <text evidence="3 12 13">Belongs to the glycosyl hydrolase 9 (cellulase E) family.</text>
</comment>
<evidence type="ECO:0000256" key="6">
    <source>
        <dbReference type="ARBA" id="ARBA00022801"/>
    </source>
</evidence>
<keyword evidence="8" id="KW-0325">Glycoprotein</keyword>
<dbReference type="GO" id="GO:0008810">
    <property type="term" value="F:cellulase activity"/>
    <property type="evidence" value="ECO:0007669"/>
    <property type="project" value="UniProtKB-EC"/>
</dbReference>
<evidence type="ECO:0000256" key="11">
    <source>
        <dbReference type="ARBA" id="ARBA00023326"/>
    </source>
</evidence>
<evidence type="ECO:0000256" key="15">
    <source>
        <dbReference type="SAM" id="SignalP"/>
    </source>
</evidence>